<gene>
    <name evidence="2" type="ORF">GCM10011342_25650</name>
</gene>
<evidence type="ECO:0000313" key="2">
    <source>
        <dbReference type="EMBL" id="GGD15739.1"/>
    </source>
</evidence>
<name>A0A8J2V5T1_9PROT</name>
<keyword evidence="1" id="KW-0812">Transmembrane</keyword>
<sequence>MADPCLKQKLSNQKRCVEYREDSYRQCAETGTRERRECAEYATNRRRECTQQRDDGYRQCNNWEEERKKTCSNLHPLFAWVCIGWTWVTTRTCKGWNWVSNMVCVAWTTIEETFCKTWSTVIETFCKAYEWVSSTTCVAWEEVRHRACQLGEILDRLIPDLGISGSVLLPFLPRGWLDPVSGLYEAAINLIGTVLHAIAETIDSTVGVLVDAIAWLVSMVTLIPVLGPAVAIVVNFLNMLVFTVIGMIVELPFALFGARPEKKLRVCLLLPEYMDTPMARTQIIDQLDQACRLFWAEARVRIVPAQYFQYRRAGRNAPETPDNSWINVVPYTDRNHPQAGFLRDVPCPGGDGSVQEFASRLFLKAHMFQYLVKAGCLRGFYRSIIGPGPSIKIIIVENHDDLGTGNNDALGCALGAWLQLYATVNNPDPSAPPMTGTPATANVHGAALPLPSTTAHELGHVCMLWHTARGINNLMSPGRTGNDLTDAQVYLLRSCRATYYF</sequence>
<dbReference type="RefSeq" id="WP_188158033.1">
    <property type="nucleotide sequence ID" value="NZ_BMGH01000001.1"/>
</dbReference>
<organism evidence="2 3">
    <name type="scientific">Aquisalinus flavus</name>
    <dbReference type="NCBI Taxonomy" id="1526572"/>
    <lineage>
        <taxon>Bacteria</taxon>
        <taxon>Pseudomonadati</taxon>
        <taxon>Pseudomonadota</taxon>
        <taxon>Alphaproteobacteria</taxon>
        <taxon>Parvularculales</taxon>
        <taxon>Parvularculaceae</taxon>
        <taxon>Aquisalinus</taxon>
    </lineage>
</organism>
<protein>
    <submittedName>
        <fullName evidence="2">Uncharacterized protein</fullName>
    </submittedName>
</protein>
<evidence type="ECO:0000313" key="3">
    <source>
        <dbReference type="Proteomes" id="UP000613582"/>
    </source>
</evidence>
<feature type="transmembrane region" description="Helical" evidence="1">
    <location>
        <begin position="232"/>
        <end position="256"/>
    </location>
</feature>
<comment type="caution">
    <text evidence="2">The sequence shown here is derived from an EMBL/GenBank/DDBJ whole genome shotgun (WGS) entry which is preliminary data.</text>
</comment>
<feature type="transmembrane region" description="Helical" evidence="1">
    <location>
        <begin position="206"/>
        <end position="226"/>
    </location>
</feature>
<keyword evidence="3" id="KW-1185">Reference proteome</keyword>
<reference evidence="2" key="1">
    <citation type="journal article" date="2014" name="Int. J. Syst. Evol. Microbiol.">
        <title>Complete genome sequence of Corynebacterium casei LMG S-19264T (=DSM 44701T), isolated from a smear-ripened cheese.</title>
        <authorList>
            <consortium name="US DOE Joint Genome Institute (JGI-PGF)"/>
            <person name="Walter F."/>
            <person name="Albersmeier A."/>
            <person name="Kalinowski J."/>
            <person name="Ruckert C."/>
        </authorList>
    </citation>
    <scope>NUCLEOTIDE SEQUENCE</scope>
    <source>
        <strain evidence="2">CGMCC 1.12921</strain>
    </source>
</reference>
<dbReference type="EMBL" id="BMGH01000001">
    <property type="protein sequence ID" value="GGD15739.1"/>
    <property type="molecule type" value="Genomic_DNA"/>
</dbReference>
<keyword evidence="1" id="KW-0472">Membrane</keyword>
<accession>A0A8J2V5T1</accession>
<reference evidence="2" key="2">
    <citation type="submission" date="2020-09" db="EMBL/GenBank/DDBJ databases">
        <authorList>
            <person name="Sun Q."/>
            <person name="Zhou Y."/>
        </authorList>
    </citation>
    <scope>NUCLEOTIDE SEQUENCE</scope>
    <source>
        <strain evidence="2">CGMCC 1.12921</strain>
    </source>
</reference>
<evidence type="ECO:0000256" key="1">
    <source>
        <dbReference type="SAM" id="Phobius"/>
    </source>
</evidence>
<dbReference type="AlphaFoldDB" id="A0A8J2V5T1"/>
<dbReference type="Proteomes" id="UP000613582">
    <property type="component" value="Unassembled WGS sequence"/>
</dbReference>
<proteinExistence type="predicted"/>
<keyword evidence="1" id="KW-1133">Transmembrane helix</keyword>